<feature type="non-terminal residue" evidence="2">
    <location>
        <position position="68"/>
    </location>
</feature>
<evidence type="ECO:0000256" key="1">
    <source>
        <dbReference type="SAM" id="MobiDB-lite"/>
    </source>
</evidence>
<evidence type="ECO:0000313" key="2">
    <source>
        <dbReference type="EMBL" id="SBR05698.1"/>
    </source>
</evidence>
<organism evidence="2">
    <name type="scientific">Nothobranchius kuhntae</name>
    <name type="common">Beira killifish</name>
    <dbReference type="NCBI Taxonomy" id="321403"/>
    <lineage>
        <taxon>Eukaryota</taxon>
        <taxon>Metazoa</taxon>
        <taxon>Chordata</taxon>
        <taxon>Craniata</taxon>
        <taxon>Vertebrata</taxon>
        <taxon>Euteleostomi</taxon>
        <taxon>Actinopterygii</taxon>
        <taxon>Neopterygii</taxon>
        <taxon>Teleostei</taxon>
        <taxon>Neoteleostei</taxon>
        <taxon>Acanthomorphata</taxon>
        <taxon>Ovalentaria</taxon>
        <taxon>Atherinomorphae</taxon>
        <taxon>Cyprinodontiformes</taxon>
        <taxon>Nothobranchiidae</taxon>
        <taxon>Nothobranchius</taxon>
    </lineage>
</organism>
<reference evidence="2" key="1">
    <citation type="submission" date="2016-05" db="EMBL/GenBank/DDBJ databases">
        <authorList>
            <person name="Lavstsen T."/>
            <person name="Jespersen J.S."/>
        </authorList>
    </citation>
    <scope>NUCLEOTIDE SEQUENCE</scope>
    <source>
        <tissue evidence="2">Brain</tissue>
    </source>
</reference>
<protein>
    <submittedName>
        <fullName evidence="2">KIAA1522</fullName>
    </submittedName>
</protein>
<feature type="region of interest" description="Disordered" evidence="1">
    <location>
        <begin position="47"/>
        <end position="68"/>
    </location>
</feature>
<feature type="non-terminal residue" evidence="2">
    <location>
        <position position="1"/>
    </location>
</feature>
<reference evidence="2" key="2">
    <citation type="submission" date="2016-06" db="EMBL/GenBank/DDBJ databases">
        <title>The genome of a short-lived fish provides insights into sex chromosome evolution and the genetic control of aging.</title>
        <authorList>
            <person name="Reichwald K."/>
            <person name="Felder M."/>
            <person name="Petzold A."/>
            <person name="Koch P."/>
            <person name="Groth M."/>
            <person name="Platzer M."/>
        </authorList>
    </citation>
    <scope>NUCLEOTIDE SEQUENCE</scope>
    <source>
        <tissue evidence="2">Brain</tissue>
    </source>
</reference>
<dbReference type="EMBL" id="HAED01019253">
    <property type="protein sequence ID" value="SBR05698.1"/>
    <property type="molecule type" value="Transcribed_RNA"/>
</dbReference>
<gene>
    <name evidence="2" type="primary">KIAA1522</name>
</gene>
<name>A0A1A8JAE5_NOTKU</name>
<proteinExistence type="predicted"/>
<accession>A0A1A8JAE5</accession>
<sequence length="68" mass="7134">QGQPGPAAPSGSPQMEEWFCCCPTGSVQPCYDHVTPGCLPVQDHSQRSAATLHRGGGDQSQQPSQQLA</sequence>
<feature type="compositionally biased region" description="Low complexity" evidence="1">
    <location>
        <begin position="59"/>
        <end position="68"/>
    </location>
</feature>
<dbReference type="AlphaFoldDB" id="A0A1A8JAE5"/>